<keyword evidence="6 8" id="KW-1133">Transmembrane helix</keyword>
<keyword evidence="5 8" id="KW-0812">Transmembrane</keyword>
<accession>A0A2S7N269</accession>
<reference evidence="10 11" key="1">
    <citation type="submission" date="2017-12" db="EMBL/GenBank/DDBJ databases">
        <title>Taxonomic description and draft genome of Pradoshia cofamensis Gen. nov., sp. nov., a thermotolerant bacillale isolated from anterior gut of earthworm Eisenia fetida.</title>
        <authorList>
            <person name="Saha T."/>
            <person name="Chakraborty R."/>
        </authorList>
    </citation>
    <scope>NUCLEOTIDE SEQUENCE [LARGE SCALE GENOMIC DNA]</scope>
    <source>
        <strain evidence="10 11">EAG3</strain>
    </source>
</reference>
<feature type="transmembrane region" description="Helical" evidence="8">
    <location>
        <begin position="150"/>
        <end position="169"/>
    </location>
</feature>
<feature type="transmembrane region" description="Helical" evidence="8">
    <location>
        <begin position="181"/>
        <end position="199"/>
    </location>
</feature>
<evidence type="ECO:0000313" key="11">
    <source>
        <dbReference type="Proteomes" id="UP000239663"/>
    </source>
</evidence>
<keyword evidence="3 8" id="KW-0813">Transport</keyword>
<evidence type="ECO:0000256" key="1">
    <source>
        <dbReference type="ARBA" id="ARBA00004651"/>
    </source>
</evidence>
<keyword evidence="7 8" id="KW-0472">Membrane</keyword>
<dbReference type="PROSITE" id="PS51012">
    <property type="entry name" value="ABC_TM2"/>
    <property type="match status" value="1"/>
</dbReference>
<comment type="caution">
    <text evidence="10">The sequence shown here is derived from an EMBL/GenBank/DDBJ whole genome shotgun (WGS) entry which is preliminary data.</text>
</comment>
<dbReference type="GO" id="GO:0005886">
    <property type="term" value="C:plasma membrane"/>
    <property type="evidence" value="ECO:0007669"/>
    <property type="project" value="UniProtKB-SubCell"/>
</dbReference>
<dbReference type="OrthoDB" id="9794365at2"/>
<name>A0A2S7N269_9BACI</name>
<dbReference type="GO" id="GO:0015920">
    <property type="term" value="P:lipopolysaccharide transport"/>
    <property type="evidence" value="ECO:0007669"/>
    <property type="project" value="TreeGrafter"/>
</dbReference>
<dbReference type="PANTHER" id="PTHR30413:SF10">
    <property type="entry name" value="CAPSULE POLYSACCHARIDE EXPORT INNER-MEMBRANE PROTEIN CTRC"/>
    <property type="match status" value="1"/>
</dbReference>
<dbReference type="PANTHER" id="PTHR30413">
    <property type="entry name" value="INNER MEMBRANE TRANSPORT PERMEASE"/>
    <property type="match status" value="1"/>
</dbReference>
<comment type="similarity">
    <text evidence="2 8">Belongs to the ABC-2 integral membrane protein family.</text>
</comment>
<organism evidence="10 11">
    <name type="scientific">Pradoshia eiseniae</name>
    <dbReference type="NCBI Taxonomy" id="2064768"/>
    <lineage>
        <taxon>Bacteria</taxon>
        <taxon>Bacillati</taxon>
        <taxon>Bacillota</taxon>
        <taxon>Bacilli</taxon>
        <taxon>Bacillales</taxon>
        <taxon>Bacillaceae</taxon>
        <taxon>Pradoshia</taxon>
    </lineage>
</organism>
<evidence type="ECO:0000259" key="9">
    <source>
        <dbReference type="PROSITE" id="PS51012"/>
    </source>
</evidence>
<feature type="domain" description="ABC transmembrane type-2" evidence="9">
    <location>
        <begin position="35"/>
        <end position="260"/>
    </location>
</feature>
<proteinExistence type="inferred from homology"/>
<comment type="subcellular location">
    <subcellularLocation>
        <location evidence="1 8">Cell membrane</location>
        <topology evidence="1 8">Multi-pass membrane protein</topology>
    </subcellularLocation>
</comment>
<evidence type="ECO:0000256" key="6">
    <source>
        <dbReference type="ARBA" id="ARBA00022989"/>
    </source>
</evidence>
<feature type="transmembrane region" description="Helical" evidence="8">
    <location>
        <begin position="240"/>
        <end position="258"/>
    </location>
</feature>
<dbReference type="RefSeq" id="WP_104848619.1">
    <property type="nucleotide sequence ID" value="NZ_PKOZ01000002.1"/>
</dbReference>
<evidence type="ECO:0000256" key="4">
    <source>
        <dbReference type="ARBA" id="ARBA00022475"/>
    </source>
</evidence>
<feature type="transmembrane region" description="Helical" evidence="8">
    <location>
        <begin position="111"/>
        <end position="138"/>
    </location>
</feature>
<dbReference type="AlphaFoldDB" id="A0A2S7N269"/>
<evidence type="ECO:0000256" key="5">
    <source>
        <dbReference type="ARBA" id="ARBA00022692"/>
    </source>
</evidence>
<dbReference type="Pfam" id="PF01061">
    <property type="entry name" value="ABC2_membrane"/>
    <property type="match status" value="1"/>
</dbReference>
<feature type="transmembrane region" description="Helical" evidence="8">
    <location>
        <begin position="34"/>
        <end position="59"/>
    </location>
</feature>
<dbReference type="InterPro" id="IPR013525">
    <property type="entry name" value="ABC2_TM"/>
</dbReference>
<gene>
    <name evidence="10" type="ORF">CYL18_06225</name>
</gene>
<evidence type="ECO:0000256" key="3">
    <source>
        <dbReference type="ARBA" id="ARBA00022448"/>
    </source>
</evidence>
<evidence type="ECO:0000256" key="8">
    <source>
        <dbReference type="RuleBase" id="RU361157"/>
    </source>
</evidence>
<sequence>MKESFKILREQVSSLPLIFRLAIYDMKSQYQIHYLGILWQWLNPLIQVFAYWFVFGMGLKQGANVEGGYPFIIWMLAGIIPWFFISPTLLEGASSIYKRINLVAKMNFPVSALPTVAIVSNLFTYFIMIIIYIIVLLLNGYYPTLYWLQYFYYLFCMVAFMFSLSLFNSTISIIVRDYQQMLQAITRLLFFLTPIFWTMDHLEGPIGTLVKLNPFYYIIDGFRNTFLYDTWFFNDVKYGLYFWLLTLLLLTIGSMMHMKFRDRFVDFL</sequence>
<feature type="transmembrane region" description="Helical" evidence="8">
    <location>
        <begin position="71"/>
        <end position="90"/>
    </location>
</feature>
<evidence type="ECO:0000313" key="10">
    <source>
        <dbReference type="EMBL" id="PQD96192.1"/>
    </source>
</evidence>
<dbReference type="InterPro" id="IPR047817">
    <property type="entry name" value="ABC2_TM_bact-type"/>
</dbReference>
<evidence type="ECO:0000256" key="7">
    <source>
        <dbReference type="ARBA" id="ARBA00023136"/>
    </source>
</evidence>
<keyword evidence="11" id="KW-1185">Reference proteome</keyword>
<dbReference type="EMBL" id="PKOZ01000002">
    <property type="protein sequence ID" value="PQD96192.1"/>
    <property type="molecule type" value="Genomic_DNA"/>
</dbReference>
<evidence type="ECO:0000256" key="2">
    <source>
        <dbReference type="ARBA" id="ARBA00007783"/>
    </source>
</evidence>
<protein>
    <recommendedName>
        <fullName evidence="8">Transport permease protein</fullName>
    </recommendedName>
</protein>
<dbReference type="Proteomes" id="UP000239663">
    <property type="component" value="Unassembled WGS sequence"/>
</dbReference>
<dbReference type="GO" id="GO:0140359">
    <property type="term" value="F:ABC-type transporter activity"/>
    <property type="evidence" value="ECO:0007669"/>
    <property type="project" value="InterPro"/>
</dbReference>
<keyword evidence="4 8" id="KW-1003">Cell membrane</keyword>